<dbReference type="Proteomes" id="UP001595906">
    <property type="component" value="Unassembled WGS sequence"/>
</dbReference>
<dbReference type="Pfam" id="PF13448">
    <property type="entry name" value="DUF4114"/>
    <property type="match status" value="1"/>
</dbReference>
<dbReference type="RefSeq" id="WP_379014917.1">
    <property type="nucleotide sequence ID" value="NZ_JBHSDC010000027.1"/>
</dbReference>
<evidence type="ECO:0000259" key="3">
    <source>
        <dbReference type="Pfam" id="PF16130"/>
    </source>
</evidence>
<feature type="domain" description="DUF4114" evidence="2">
    <location>
        <begin position="307"/>
        <end position="388"/>
    </location>
</feature>
<keyword evidence="1" id="KW-0732">Signal</keyword>
<dbReference type="EMBL" id="JBHSDC010000027">
    <property type="protein sequence ID" value="MFC4232887.1"/>
    <property type="molecule type" value="Genomic_DNA"/>
</dbReference>
<dbReference type="NCBIfam" id="TIGR04456">
    <property type="entry name" value="LruC_dom"/>
    <property type="match status" value="1"/>
</dbReference>
<evidence type="ECO:0000256" key="1">
    <source>
        <dbReference type="SAM" id="SignalP"/>
    </source>
</evidence>
<name>A0ABV8PY47_9BACT</name>
<evidence type="ECO:0000313" key="4">
    <source>
        <dbReference type="EMBL" id="MFC4232887.1"/>
    </source>
</evidence>
<feature type="domain" description="DUF4842" evidence="3">
    <location>
        <begin position="473"/>
        <end position="680"/>
    </location>
</feature>
<evidence type="ECO:0000259" key="2">
    <source>
        <dbReference type="Pfam" id="PF13448"/>
    </source>
</evidence>
<protein>
    <submittedName>
        <fullName evidence="4">LruC domain-containing protein</fullName>
    </submittedName>
</protein>
<feature type="chain" id="PRO_5046045352" evidence="1">
    <location>
        <begin position="26"/>
        <end position="696"/>
    </location>
</feature>
<dbReference type="InterPro" id="IPR025193">
    <property type="entry name" value="DUF4114"/>
</dbReference>
<sequence>MKNLFPILMKNLMVLSICGAFVLLAACSKKDASSVVNPAITTVNKVAPDGFNYATNKTISVSISLLTNTDVPLNNIPVKVYFYQNGNIGEVALTAITNAQGAINTNLSVPAYIDTLIVDPSSLGLLHNAKVFLVGNTLNCTLGGTQGSKGNIAGTFSKEGHILFTESNYTTMGVGGTGAYFKSMGNADVNGRPLYLEPTGDVISSEMLSYISYSLPEGKSVPKLHPEFIANGAASNIDVTKTSNVWATFIYEGAGYRNTVGYYVYDTKNPPASAKDIDTIYTLLPNASMVNSDGSLKSGDKIWLGTFNAGKTIGFVLFADAWRSYQTFNTAAPAYYTNSNFNPEPTDSLKRHTVLLSNNGKYIIGFEDMNRTYASCDHDFNDVCIYASSDPVDAISTQAVQQLLVPTDSDGDGVSDAYDAFPNDPTRAYISYYPSQNTWGTLAFEDLWPVTGDYDLNDLVVSYRYKFIANSQNNVVEFYADYAPLAAGAVYYNGFGIQFPFKPSDVKIVTGQSAKNTYINLNSNGTEAGQTKAVVVPFDDYSNLISNPGKASILNTDMTKSKINGDTSHIYLQFNTPISQLSLGSAPFNPFVISNKRRTYEVHLPGQLPTDLADKSLLGTLQDASNASTNKYYLTKDNHPWALSFTVPFTYPIEGVDISKAYLHFLDWANSGGTLYTDWYSNTSSGYRNSANLYTK</sequence>
<accession>A0ABV8PY47</accession>
<organism evidence="4 5">
    <name type="scientific">Parasediminibacterium paludis</name>
    <dbReference type="NCBI Taxonomy" id="908966"/>
    <lineage>
        <taxon>Bacteria</taxon>
        <taxon>Pseudomonadati</taxon>
        <taxon>Bacteroidota</taxon>
        <taxon>Chitinophagia</taxon>
        <taxon>Chitinophagales</taxon>
        <taxon>Chitinophagaceae</taxon>
        <taxon>Parasediminibacterium</taxon>
    </lineage>
</organism>
<dbReference type="Pfam" id="PF16130">
    <property type="entry name" value="DUF4842"/>
    <property type="match status" value="1"/>
</dbReference>
<dbReference type="InterPro" id="IPR032295">
    <property type="entry name" value="DUF4842"/>
</dbReference>
<gene>
    <name evidence="4" type="ORF">ACFOW1_13375</name>
</gene>
<keyword evidence="5" id="KW-1185">Reference proteome</keyword>
<comment type="caution">
    <text evidence="4">The sequence shown here is derived from an EMBL/GenBank/DDBJ whole genome shotgun (WGS) entry which is preliminary data.</text>
</comment>
<dbReference type="PROSITE" id="PS51257">
    <property type="entry name" value="PROKAR_LIPOPROTEIN"/>
    <property type="match status" value="1"/>
</dbReference>
<reference evidence="5" key="1">
    <citation type="journal article" date="2019" name="Int. J. Syst. Evol. Microbiol.">
        <title>The Global Catalogue of Microorganisms (GCM) 10K type strain sequencing project: providing services to taxonomists for standard genome sequencing and annotation.</title>
        <authorList>
            <consortium name="The Broad Institute Genomics Platform"/>
            <consortium name="The Broad Institute Genome Sequencing Center for Infectious Disease"/>
            <person name="Wu L."/>
            <person name="Ma J."/>
        </authorList>
    </citation>
    <scope>NUCLEOTIDE SEQUENCE [LARGE SCALE GENOMIC DNA]</scope>
    <source>
        <strain evidence="5">CECT 8010</strain>
    </source>
</reference>
<evidence type="ECO:0000313" key="5">
    <source>
        <dbReference type="Proteomes" id="UP001595906"/>
    </source>
</evidence>
<feature type="signal peptide" evidence="1">
    <location>
        <begin position="1"/>
        <end position="25"/>
    </location>
</feature>
<proteinExistence type="predicted"/>
<dbReference type="InterPro" id="IPR031025">
    <property type="entry name" value="LruC_dom"/>
</dbReference>